<reference evidence="7 8" key="1">
    <citation type="submission" date="2023-10" db="EMBL/GenBank/DDBJ databases">
        <title>Holzapfeliella saturejae sp. nov. isolated from Satureja montana flowers.</title>
        <authorList>
            <person name="Alcantara C."/>
            <person name="Zuniga M."/>
            <person name="Landete J.M."/>
            <person name="Monedero V."/>
        </authorList>
    </citation>
    <scope>NUCLEOTIDE SEQUENCE [LARGE SCALE GENOMIC DNA]</scope>
    <source>
        <strain evidence="7 8">He02</strain>
    </source>
</reference>
<dbReference type="GO" id="GO:0005524">
    <property type="term" value="F:ATP binding"/>
    <property type="evidence" value="ECO:0007669"/>
    <property type="project" value="UniProtKB-KW"/>
</dbReference>
<feature type="transmembrane region" description="Helical" evidence="5">
    <location>
        <begin position="135"/>
        <end position="165"/>
    </location>
</feature>
<dbReference type="Gene3D" id="3.40.50.300">
    <property type="entry name" value="P-loop containing nucleotide triphosphate hydrolases"/>
    <property type="match status" value="1"/>
</dbReference>
<dbReference type="Proteomes" id="UP001377804">
    <property type="component" value="Unassembled WGS sequence"/>
</dbReference>
<dbReference type="InterPro" id="IPR027417">
    <property type="entry name" value="P-loop_NTPase"/>
</dbReference>
<evidence type="ECO:0000259" key="6">
    <source>
        <dbReference type="PROSITE" id="PS50929"/>
    </source>
</evidence>
<evidence type="ECO:0000313" key="8">
    <source>
        <dbReference type="Proteomes" id="UP001377804"/>
    </source>
</evidence>
<keyword evidence="3 5" id="KW-1133">Transmembrane helix</keyword>
<keyword evidence="7" id="KW-0547">Nucleotide-binding</keyword>
<evidence type="ECO:0000256" key="4">
    <source>
        <dbReference type="ARBA" id="ARBA00023136"/>
    </source>
</evidence>
<dbReference type="InterPro" id="IPR036640">
    <property type="entry name" value="ABC1_TM_sf"/>
</dbReference>
<keyword evidence="2 5" id="KW-0812">Transmembrane</keyword>
<feature type="domain" description="ABC transmembrane type-1" evidence="6">
    <location>
        <begin position="16"/>
        <end position="294"/>
    </location>
</feature>
<evidence type="ECO:0000256" key="2">
    <source>
        <dbReference type="ARBA" id="ARBA00022692"/>
    </source>
</evidence>
<comment type="subcellular location">
    <subcellularLocation>
        <location evidence="1">Cell membrane</location>
        <topology evidence="1">Multi-pass membrane protein</topology>
    </subcellularLocation>
</comment>
<keyword evidence="8" id="KW-1185">Reference proteome</keyword>
<comment type="caution">
    <text evidence="7">The sequence shown here is derived from an EMBL/GenBank/DDBJ whole genome shotgun (WGS) entry which is preliminary data.</text>
</comment>
<dbReference type="PANTHER" id="PTHR24221:SF654">
    <property type="entry name" value="ATP-BINDING CASSETTE SUB-FAMILY B MEMBER 6"/>
    <property type="match status" value="1"/>
</dbReference>
<name>A0ABU8SHX4_9LACO</name>
<feature type="transmembrane region" description="Helical" evidence="5">
    <location>
        <begin position="48"/>
        <end position="68"/>
    </location>
</feature>
<dbReference type="InterPro" id="IPR011527">
    <property type="entry name" value="ABC1_TM_dom"/>
</dbReference>
<keyword evidence="4 5" id="KW-0472">Membrane</keyword>
<dbReference type="Pfam" id="PF00664">
    <property type="entry name" value="ABC_membrane"/>
    <property type="match status" value="1"/>
</dbReference>
<keyword evidence="7" id="KW-0067">ATP-binding</keyword>
<evidence type="ECO:0000256" key="3">
    <source>
        <dbReference type="ARBA" id="ARBA00022989"/>
    </source>
</evidence>
<evidence type="ECO:0000313" key="7">
    <source>
        <dbReference type="EMBL" id="MEJ6348946.1"/>
    </source>
</evidence>
<dbReference type="SUPFAM" id="SSF90123">
    <property type="entry name" value="ABC transporter transmembrane region"/>
    <property type="match status" value="1"/>
</dbReference>
<dbReference type="InterPro" id="IPR039421">
    <property type="entry name" value="Type_1_exporter"/>
</dbReference>
<dbReference type="PANTHER" id="PTHR24221">
    <property type="entry name" value="ATP-BINDING CASSETTE SUB-FAMILY B"/>
    <property type="match status" value="1"/>
</dbReference>
<dbReference type="PROSITE" id="PS50929">
    <property type="entry name" value="ABC_TM1F"/>
    <property type="match status" value="1"/>
</dbReference>
<accession>A0ABU8SHX4</accession>
<gene>
    <name evidence="7" type="ORF">R4Y45_06905</name>
</gene>
<dbReference type="InterPro" id="IPR003439">
    <property type="entry name" value="ABC_transporter-like_ATP-bd"/>
</dbReference>
<evidence type="ECO:0000256" key="5">
    <source>
        <dbReference type="SAM" id="Phobius"/>
    </source>
</evidence>
<feature type="transmembrane region" description="Helical" evidence="5">
    <location>
        <begin position="16"/>
        <end position="36"/>
    </location>
</feature>
<dbReference type="Pfam" id="PF00005">
    <property type="entry name" value="ABC_tran"/>
    <property type="match status" value="1"/>
</dbReference>
<organism evidence="7 8">
    <name type="scientific">Holzapfeliella saturejae</name>
    <dbReference type="NCBI Taxonomy" id="3082953"/>
    <lineage>
        <taxon>Bacteria</taxon>
        <taxon>Bacillati</taxon>
        <taxon>Bacillota</taxon>
        <taxon>Bacilli</taxon>
        <taxon>Lactobacillales</taxon>
        <taxon>Lactobacillaceae</taxon>
        <taxon>Holzapfeliella</taxon>
    </lineage>
</organism>
<sequence length="472" mass="52908">MGIYFRNNLRGHATNIVWLVVNAILQTATAFLLTFSTNAVFELNMNKLLFWSGINASVWIAMLISSYFQEVFQARLIQTICVQIRENMSNKMANETYLEFHQNKVSQHISNYTNDITTLENQYLTKVYSLVENTVLIGLSIIALAYFHYLLLIVTIVLAAIILVVPNIFMKKLQSQTNMVSESNSKLVEAITNILKGFNVLYSYNRKSVLPDLIKKESEEYADSKINYTKISAKVNNSIGAVSVFCQIILDIVASILAISRLVTPGVIASIGNIASSLFNALSQIGNDYSQIKSTQVLFKKLHIKQSFKNIDDANLKALPGDFEKQLVIKNLTYSVDGQTIFKAFNLVINKDEKVLIKGASGVGKSTLLKIIGGQLTDYEGDILIDGQDIRIIPYLQLNEIITYIDQQPYLFSGSIQDNVTLFNSTVTHEQIKSALKLSNVDFITQVHDDVLDNGHNLSVGQQQRIAIARYY</sequence>
<protein>
    <submittedName>
        <fullName evidence="7">ABC transporter ATP-binding protein</fullName>
    </submittedName>
</protein>
<dbReference type="Gene3D" id="1.20.1560.10">
    <property type="entry name" value="ABC transporter type 1, transmembrane domain"/>
    <property type="match status" value="1"/>
</dbReference>
<evidence type="ECO:0000256" key="1">
    <source>
        <dbReference type="ARBA" id="ARBA00004651"/>
    </source>
</evidence>
<dbReference type="SUPFAM" id="SSF52540">
    <property type="entry name" value="P-loop containing nucleoside triphosphate hydrolases"/>
    <property type="match status" value="1"/>
</dbReference>
<proteinExistence type="predicted"/>
<dbReference type="EMBL" id="JAWMWG010000005">
    <property type="protein sequence ID" value="MEJ6348946.1"/>
    <property type="molecule type" value="Genomic_DNA"/>
</dbReference>
<dbReference type="RefSeq" id="WP_339970450.1">
    <property type="nucleotide sequence ID" value="NZ_JAWMWG010000005.1"/>
</dbReference>